<keyword evidence="1" id="KW-0732">Signal</keyword>
<dbReference type="OrthoDB" id="375454at2759"/>
<organism evidence="3 4">
    <name type="scientific">Theileria equi strain WA</name>
    <dbReference type="NCBI Taxonomy" id="1537102"/>
    <lineage>
        <taxon>Eukaryota</taxon>
        <taxon>Sar</taxon>
        <taxon>Alveolata</taxon>
        <taxon>Apicomplexa</taxon>
        <taxon>Aconoidasida</taxon>
        <taxon>Piroplasmida</taxon>
        <taxon>Theileriidae</taxon>
        <taxon>Theileria</taxon>
    </lineage>
</organism>
<dbReference type="GeneID" id="15806561"/>
<dbReference type="Proteomes" id="UP000031512">
    <property type="component" value="Unassembled WGS sequence"/>
</dbReference>
<dbReference type="VEuPathDB" id="PiroplasmaDB:BEWA_036740"/>
<evidence type="ECO:0000259" key="2">
    <source>
        <dbReference type="Pfam" id="PF12146"/>
    </source>
</evidence>
<proteinExistence type="predicted"/>
<name>L1LEN5_THEEQ</name>
<dbReference type="STRING" id="1537102.L1LEN5"/>
<dbReference type="InterPro" id="IPR051044">
    <property type="entry name" value="MAG_DAG_Lipase"/>
</dbReference>
<dbReference type="InterPro" id="IPR029058">
    <property type="entry name" value="AB_hydrolase_fold"/>
</dbReference>
<feature type="domain" description="Serine aminopeptidase S33" evidence="2">
    <location>
        <begin position="490"/>
        <end position="734"/>
    </location>
</feature>
<feature type="signal peptide" evidence="1">
    <location>
        <begin position="1"/>
        <end position="28"/>
    </location>
</feature>
<dbReference type="KEGG" id="beq:BEWA_036740"/>
<gene>
    <name evidence="3" type="ORF">BEWA_036740</name>
</gene>
<dbReference type="EMBL" id="ACOU01000002">
    <property type="protein sequence ID" value="EKX73638.1"/>
    <property type="molecule type" value="Genomic_DNA"/>
</dbReference>
<dbReference type="InterPro" id="IPR022742">
    <property type="entry name" value="Hydrolase_4"/>
</dbReference>
<evidence type="ECO:0000256" key="1">
    <source>
        <dbReference type="SAM" id="SignalP"/>
    </source>
</evidence>
<accession>L1LEN5</accession>
<evidence type="ECO:0000313" key="3">
    <source>
        <dbReference type="EMBL" id="EKX73638.1"/>
    </source>
</evidence>
<protein>
    <recommendedName>
        <fullName evidence="2">Serine aminopeptidase S33 domain-containing protein</fullName>
    </recommendedName>
</protein>
<reference evidence="3 4" key="1">
    <citation type="journal article" date="2012" name="BMC Genomics">
        <title>Comparative genomic analysis and phylogenetic position of Theileria equi.</title>
        <authorList>
            <person name="Kappmeyer L.S."/>
            <person name="Thiagarajan M."/>
            <person name="Herndon D.R."/>
            <person name="Ramsay J.D."/>
            <person name="Caler E."/>
            <person name="Djikeng A."/>
            <person name="Gillespie J.J."/>
            <person name="Lau A.O."/>
            <person name="Roalson E.H."/>
            <person name="Silva J.C."/>
            <person name="Silva M.G."/>
            <person name="Suarez C.E."/>
            <person name="Ueti M.W."/>
            <person name="Nene V.M."/>
            <person name="Mealey R.H."/>
            <person name="Knowles D.P."/>
            <person name="Brayton K.A."/>
        </authorList>
    </citation>
    <scope>NUCLEOTIDE SEQUENCE [LARGE SCALE GENOMIC DNA]</scope>
    <source>
        <strain evidence="3 4">WA</strain>
    </source>
</reference>
<dbReference type="SUPFAM" id="SSF53474">
    <property type="entry name" value="alpha/beta-Hydrolases"/>
    <property type="match status" value="1"/>
</dbReference>
<dbReference type="RefSeq" id="XP_004833090.1">
    <property type="nucleotide sequence ID" value="XM_004833033.1"/>
</dbReference>
<dbReference type="InterPro" id="IPR007480">
    <property type="entry name" value="DUF529"/>
</dbReference>
<dbReference type="AlphaFoldDB" id="L1LEN5"/>
<sequence length="773" mass="88381">MNSAMLRTFALCCTLLLFNINAILPCKGSKDLDIDITKPASSSIDVFERKPYGIPAKVYVAKDGYRMTSVVDGENLLWRHSGSHSCSHAVVTLKDDGSLGSANVYLVDGDGEKKCLYFSKNAGTWTETKEEDFYDAFHQMVLRKTVFESIEIDIEKRETCSTYFVTNSPNFPFLVYVPNVGYRISKIFNGMLIWEAKDVNERCMYLSLYPKDEPKLAYLIVSSWCGKENLYLHKINYEWVPVQEDEYKSALEKYGLDVSTFDNRVTMDISNVDHELFEPSIFPVHKRMYPLYIPSPGHTLVKVVDGDKILWESSDGEYCLHANISELEGGDRIVYIFVYGPKTGRQIFYFRRQDNQWRTVDLHEYSAVLTGRDDPMYTHKGNGKIIMGSFKNRQGLRLTSYASKVENAKGDFIMIHGIRGGFIPDFCASNMTWNYERYGYDLSPAVNPLGGYTAPPEFPNADKYRYIFQDPLTHGNPLELSPRYEYEGGILEAINRLGYNAYGFDLQSHGLSDSAQGIRCHTKNFKDYVYDVLQFISIVKRGKFGDPSETWDETLVYGSHKLERRTVLYANSMGGNLIIQAAQEFYKHANEETKLVDGLISTAGMLNIDCHIYNWKKVISLYILKVIAPIIPRKINPYEDLLNYGGNFELFLRYCDPLQYTHRATFGTIDSLFKACDYTNDRNNMKYYPRNLPTLIIHSKGDQMCDIKGPRRMVDKYFKNNKNVTFVELEGSFHFLSSPQSVSSVLPYFGKWLNGLSTKPSLSGNEVSISSEL</sequence>
<feature type="chain" id="PRO_5003952473" description="Serine aminopeptidase S33 domain-containing protein" evidence="1">
    <location>
        <begin position="29"/>
        <end position="773"/>
    </location>
</feature>
<dbReference type="PANTHER" id="PTHR11614">
    <property type="entry name" value="PHOSPHOLIPASE-RELATED"/>
    <property type="match status" value="1"/>
</dbReference>
<dbReference type="Gene3D" id="3.40.50.1820">
    <property type="entry name" value="alpha/beta hydrolase"/>
    <property type="match status" value="1"/>
</dbReference>
<keyword evidence="4" id="KW-1185">Reference proteome</keyword>
<dbReference type="Pfam" id="PF04385">
    <property type="entry name" value="FAINT"/>
    <property type="match status" value="1"/>
</dbReference>
<dbReference type="Pfam" id="PF12146">
    <property type="entry name" value="Hydrolase_4"/>
    <property type="match status" value="1"/>
</dbReference>
<evidence type="ECO:0000313" key="4">
    <source>
        <dbReference type="Proteomes" id="UP000031512"/>
    </source>
</evidence>
<dbReference type="eggNOG" id="ENOG502RSYW">
    <property type="taxonomic scope" value="Eukaryota"/>
</dbReference>
<comment type="caution">
    <text evidence="3">The sequence shown here is derived from an EMBL/GenBank/DDBJ whole genome shotgun (WGS) entry which is preliminary data.</text>
</comment>